<dbReference type="InParanoid" id="A0A1Y2F3V9"/>
<protein>
    <recommendedName>
        <fullName evidence="2">BHLH domain-containing protein</fullName>
    </recommendedName>
</protein>
<dbReference type="Proteomes" id="UP000193467">
    <property type="component" value="Unassembled WGS sequence"/>
</dbReference>
<dbReference type="SMART" id="SM00353">
    <property type="entry name" value="HLH"/>
    <property type="match status" value="1"/>
</dbReference>
<feature type="region of interest" description="Disordered" evidence="1">
    <location>
        <begin position="297"/>
        <end position="364"/>
    </location>
</feature>
<evidence type="ECO:0000259" key="2">
    <source>
        <dbReference type="PROSITE" id="PS50888"/>
    </source>
</evidence>
<dbReference type="PANTHER" id="PTHR46266">
    <property type="entry name" value="TRANSCRIPTION FACTOR TT8"/>
    <property type="match status" value="1"/>
</dbReference>
<dbReference type="GO" id="GO:0046983">
    <property type="term" value="F:protein dimerization activity"/>
    <property type="evidence" value="ECO:0007669"/>
    <property type="project" value="InterPro"/>
</dbReference>
<dbReference type="PROSITE" id="PS50888">
    <property type="entry name" value="BHLH"/>
    <property type="match status" value="1"/>
</dbReference>
<evidence type="ECO:0000313" key="3">
    <source>
        <dbReference type="EMBL" id="ORY78377.1"/>
    </source>
</evidence>
<dbReference type="OrthoDB" id="690068at2759"/>
<name>A0A1Y2F3V9_9BASI</name>
<evidence type="ECO:0000313" key="4">
    <source>
        <dbReference type="Proteomes" id="UP000193467"/>
    </source>
</evidence>
<dbReference type="STRING" id="106004.A0A1Y2F3V9"/>
<dbReference type="PANTHER" id="PTHR46266:SF4">
    <property type="entry name" value="TRANSCRIPTION FACTOR TT8"/>
    <property type="match status" value="1"/>
</dbReference>
<reference evidence="3 4" key="1">
    <citation type="submission" date="2016-07" db="EMBL/GenBank/DDBJ databases">
        <title>Pervasive Adenine N6-methylation of Active Genes in Fungi.</title>
        <authorList>
            <consortium name="DOE Joint Genome Institute"/>
            <person name="Mondo S.J."/>
            <person name="Dannebaum R.O."/>
            <person name="Kuo R.C."/>
            <person name="Labutti K."/>
            <person name="Haridas S."/>
            <person name="Kuo A."/>
            <person name="Salamov A."/>
            <person name="Ahrendt S.R."/>
            <person name="Lipzen A."/>
            <person name="Sullivan W."/>
            <person name="Andreopoulos W.B."/>
            <person name="Clum A."/>
            <person name="Lindquist E."/>
            <person name="Daum C."/>
            <person name="Ramamoorthy G.K."/>
            <person name="Gryganskyi A."/>
            <person name="Culley D."/>
            <person name="Magnuson J.K."/>
            <person name="James T.Y."/>
            <person name="O'Malley M.A."/>
            <person name="Stajich J.E."/>
            <person name="Spatafora J.W."/>
            <person name="Visel A."/>
            <person name="Grigoriev I.V."/>
        </authorList>
    </citation>
    <scope>NUCLEOTIDE SEQUENCE [LARGE SCALE GENOMIC DNA]</scope>
    <source>
        <strain evidence="3 4">62-1032</strain>
    </source>
</reference>
<dbReference type="EMBL" id="MCGR01000029">
    <property type="protein sequence ID" value="ORY78377.1"/>
    <property type="molecule type" value="Genomic_DNA"/>
</dbReference>
<organism evidence="3 4">
    <name type="scientific">Leucosporidium creatinivorum</name>
    <dbReference type="NCBI Taxonomy" id="106004"/>
    <lineage>
        <taxon>Eukaryota</taxon>
        <taxon>Fungi</taxon>
        <taxon>Dikarya</taxon>
        <taxon>Basidiomycota</taxon>
        <taxon>Pucciniomycotina</taxon>
        <taxon>Microbotryomycetes</taxon>
        <taxon>Leucosporidiales</taxon>
        <taxon>Leucosporidium</taxon>
    </lineage>
</organism>
<feature type="domain" description="BHLH" evidence="2">
    <location>
        <begin position="202"/>
        <end position="283"/>
    </location>
</feature>
<comment type="caution">
    <text evidence="3">The sequence shown here is derived from an EMBL/GenBank/DDBJ whole genome shotgun (WGS) entry which is preliminary data.</text>
</comment>
<evidence type="ECO:0000256" key="1">
    <source>
        <dbReference type="SAM" id="MobiDB-lite"/>
    </source>
</evidence>
<feature type="region of interest" description="Disordered" evidence="1">
    <location>
        <begin position="226"/>
        <end position="271"/>
    </location>
</feature>
<feature type="compositionally biased region" description="Basic and acidic residues" evidence="1">
    <location>
        <begin position="75"/>
        <end position="86"/>
    </location>
</feature>
<keyword evidence="4" id="KW-1185">Reference proteome</keyword>
<feature type="compositionally biased region" description="Low complexity" evidence="1">
    <location>
        <begin position="305"/>
        <end position="337"/>
    </location>
</feature>
<dbReference type="InterPro" id="IPR011598">
    <property type="entry name" value="bHLH_dom"/>
</dbReference>
<proteinExistence type="predicted"/>
<gene>
    <name evidence="3" type="ORF">BCR35DRAFT_352882</name>
</gene>
<accession>A0A1Y2F3V9</accession>
<sequence length="388" mass="41917">MTTKSHEQWTPPTPQSVLVAVSAPCKLPPDSFEPLPPSSLPRQEVSPATDSGNEERLHKYQRPRSESLAYLLNPEDDKHGAEERGIARATPSSINNAFGEAELTAPVLGYFNELQEAFRPAAPAQEPDAESPSMPSLPSIEDDEDEDPSYTTASPRKRPKREAAVTASRNIPRQPSPFELSPPPRGSSGGGAAAGASGSQSNRKVSHSLIERRRRERINDCLAHLRQLVPQCREEGEKKVARAKERGRKRGRKGDDDGGDEGQRGGLHKLEILQGTIRYVEELETRIATLEGRLLQPAPTRSPIDSATASPASLPSDSAPTDRAPQAPAPVAHHPLPSSYPAVPHQKLTSLAPPHAGVGRAFDPSEEATAELLLNLSTSPELRPISFD</sequence>
<dbReference type="Pfam" id="PF00010">
    <property type="entry name" value="HLH"/>
    <property type="match status" value="1"/>
</dbReference>
<feature type="compositionally biased region" description="Basic and acidic residues" evidence="1">
    <location>
        <begin position="232"/>
        <end position="244"/>
    </location>
</feature>
<dbReference type="Gene3D" id="4.10.280.10">
    <property type="entry name" value="Helix-loop-helix DNA-binding domain"/>
    <property type="match status" value="1"/>
</dbReference>
<feature type="region of interest" description="Disordered" evidence="1">
    <location>
        <begin position="118"/>
        <end position="211"/>
    </location>
</feature>
<feature type="region of interest" description="Disordered" evidence="1">
    <location>
        <begin position="27"/>
        <end position="95"/>
    </location>
</feature>
<dbReference type="SUPFAM" id="SSF47459">
    <property type="entry name" value="HLH, helix-loop-helix DNA-binding domain"/>
    <property type="match status" value="1"/>
</dbReference>
<dbReference type="AlphaFoldDB" id="A0A1Y2F3V9"/>
<dbReference type="InterPro" id="IPR036638">
    <property type="entry name" value="HLH_DNA-bd_sf"/>
</dbReference>